<proteinExistence type="predicted"/>
<organism evidence="1 2">
    <name type="scientific">Cetraspora pellucida</name>
    <dbReference type="NCBI Taxonomy" id="1433469"/>
    <lineage>
        <taxon>Eukaryota</taxon>
        <taxon>Fungi</taxon>
        <taxon>Fungi incertae sedis</taxon>
        <taxon>Mucoromycota</taxon>
        <taxon>Glomeromycotina</taxon>
        <taxon>Glomeromycetes</taxon>
        <taxon>Diversisporales</taxon>
        <taxon>Gigasporaceae</taxon>
        <taxon>Cetraspora</taxon>
    </lineage>
</organism>
<accession>A0ACA9LNU5</accession>
<sequence length="202" mass="23794">MDALNNKRNEQVLSKSTKQNLRRKEQQCIKKARFEGPTNQSIDEEPITLDFNNDQNDLRYDERSEIFYNLKKVRAVKVEHAYQHEEAQNKLLEDHNIREAFQKNPKDKLYIALETTKKLDMNRGNDSWSGDANASKDEPLSKYSSSKLCPENYQIKMKNSRRSHLNLKPPRNGQLAQYKKSISIHAYIWFLAVLGIEYRDFI</sequence>
<comment type="caution">
    <text evidence="1">The sequence shown here is derived from an EMBL/GenBank/DDBJ whole genome shotgun (WGS) entry which is preliminary data.</text>
</comment>
<dbReference type="EMBL" id="CAJVPW010004248">
    <property type="protein sequence ID" value="CAG8537314.1"/>
    <property type="molecule type" value="Genomic_DNA"/>
</dbReference>
<gene>
    <name evidence="1" type="ORF">SPELUC_LOCUS4640</name>
</gene>
<protein>
    <submittedName>
        <fullName evidence="1">14849_t:CDS:1</fullName>
    </submittedName>
</protein>
<name>A0ACA9LNU5_9GLOM</name>
<dbReference type="Proteomes" id="UP000789366">
    <property type="component" value="Unassembled WGS sequence"/>
</dbReference>
<keyword evidence="2" id="KW-1185">Reference proteome</keyword>
<evidence type="ECO:0000313" key="1">
    <source>
        <dbReference type="EMBL" id="CAG8537314.1"/>
    </source>
</evidence>
<reference evidence="1" key="1">
    <citation type="submission" date="2021-06" db="EMBL/GenBank/DDBJ databases">
        <authorList>
            <person name="Kallberg Y."/>
            <person name="Tangrot J."/>
            <person name="Rosling A."/>
        </authorList>
    </citation>
    <scope>NUCLEOTIDE SEQUENCE</scope>
    <source>
        <strain evidence="1">28 12/20/2015</strain>
    </source>
</reference>
<evidence type="ECO:0000313" key="2">
    <source>
        <dbReference type="Proteomes" id="UP000789366"/>
    </source>
</evidence>